<dbReference type="InterPro" id="IPR037523">
    <property type="entry name" value="VOC_core"/>
</dbReference>
<feature type="domain" description="VOC" evidence="1">
    <location>
        <begin position="1"/>
        <end position="75"/>
    </location>
</feature>
<dbReference type="InterPro" id="IPR029068">
    <property type="entry name" value="Glyas_Bleomycin-R_OHBP_Dase"/>
</dbReference>
<evidence type="ECO:0000259" key="1">
    <source>
        <dbReference type="PROSITE" id="PS51819"/>
    </source>
</evidence>
<organism evidence="2">
    <name type="scientific">Tetraselmis sp. GSL018</name>
    <dbReference type="NCBI Taxonomy" id="582737"/>
    <lineage>
        <taxon>Eukaryota</taxon>
        <taxon>Viridiplantae</taxon>
        <taxon>Chlorophyta</taxon>
        <taxon>core chlorophytes</taxon>
        <taxon>Chlorodendrophyceae</taxon>
        <taxon>Chlorodendrales</taxon>
        <taxon>Chlorodendraceae</taxon>
        <taxon>Tetraselmis</taxon>
    </lineage>
</organism>
<name>A0A061R781_9CHLO</name>
<sequence>MLHIVEQECDIEPVGPEPRIRRSYHLCFRVDDISATRSILEKNRITYSTDSVPGTDMQQLFCYDPDGNGIELQNSLPCVPKEVSG</sequence>
<accession>A0A061R781</accession>
<dbReference type="PROSITE" id="PS51819">
    <property type="entry name" value="VOC"/>
    <property type="match status" value="1"/>
</dbReference>
<proteinExistence type="predicted"/>
<evidence type="ECO:0000313" key="2">
    <source>
        <dbReference type="EMBL" id="JAC67848.1"/>
    </source>
</evidence>
<dbReference type="Pfam" id="PF00903">
    <property type="entry name" value="Glyoxalase"/>
    <property type="match status" value="1"/>
</dbReference>
<dbReference type="InterPro" id="IPR004360">
    <property type="entry name" value="Glyas_Fos-R_dOase_dom"/>
</dbReference>
<dbReference type="SUPFAM" id="SSF54593">
    <property type="entry name" value="Glyoxalase/Bleomycin resistance protein/Dihydroxybiphenyl dioxygenase"/>
    <property type="match status" value="1"/>
</dbReference>
<dbReference type="Gene3D" id="3.10.180.10">
    <property type="entry name" value="2,3-Dihydroxybiphenyl 1,2-Dioxygenase, domain 1"/>
    <property type="match status" value="1"/>
</dbReference>
<dbReference type="EMBL" id="GBEZ01018600">
    <property type="protein sequence ID" value="JAC67848.1"/>
    <property type="molecule type" value="Transcribed_RNA"/>
</dbReference>
<dbReference type="AlphaFoldDB" id="A0A061R781"/>
<reference evidence="2" key="1">
    <citation type="submission" date="2014-05" db="EMBL/GenBank/DDBJ databases">
        <title>The transcriptome of the halophilic microalga Tetraselmis sp. GSL018 isolated from the Great Salt Lake, Utah.</title>
        <authorList>
            <person name="Jinkerson R.E."/>
            <person name="D'Adamo S."/>
            <person name="Posewitz M.C."/>
        </authorList>
    </citation>
    <scope>NUCLEOTIDE SEQUENCE</scope>
    <source>
        <strain evidence="2">GSL018</strain>
    </source>
</reference>
<gene>
    <name evidence="2" type="ORF">TSPGSL018_10099</name>
</gene>
<protein>
    <submittedName>
        <fullName evidence="2">Glyoxalase family protein</fullName>
    </submittedName>
</protein>